<name>L7JUI8_TRAHO</name>
<feature type="region of interest" description="Disordered" evidence="1">
    <location>
        <begin position="438"/>
        <end position="471"/>
    </location>
</feature>
<evidence type="ECO:0000256" key="3">
    <source>
        <dbReference type="SAM" id="SignalP"/>
    </source>
</evidence>
<feature type="signal peptide" evidence="3">
    <location>
        <begin position="1"/>
        <end position="15"/>
    </location>
</feature>
<protein>
    <submittedName>
        <fullName evidence="4">Uncharacterized protein</fullName>
    </submittedName>
</protein>
<dbReference type="HOGENOM" id="CLU_543136_0_0_1"/>
<keyword evidence="3" id="KW-0732">Signal</keyword>
<gene>
    <name evidence="4" type="ORF">THOM_1971</name>
</gene>
<feature type="compositionally biased region" description="Acidic residues" evidence="1">
    <location>
        <begin position="456"/>
        <end position="465"/>
    </location>
</feature>
<feature type="transmembrane region" description="Helical" evidence="2">
    <location>
        <begin position="478"/>
        <end position="499"/>
    </location>
</feature>
<evidence type="ECO:0000256" key="1">
    <source>
        <dbReference type="SAM" id="MobiDB-lite"/>
    </source>
</evidence>
<proteinExistence type="predicted"/>
<keyword evidence="2" id="KW-0812">Transmembrane</keyword>
<dbReference type="OrthoDB" id="10454701at2759"/>
<dbReference type="VEuPathDB" id="MicrosporidiaDB:THOM_1971"/>
<reference evidence="4 5" key="1">
    <citation type="journal article" date="2012" name="PLoS Pathog.">
        <title>The genome of the obligate intracellular parasite Trachipleistophora hominis: new insights into microsporidian genome dynamics and reductive evolution.</title>
        <authorList>
            <person name="Heinz E."/>
            <person name="Williams T.A."/>
            <person name="Nakjang S."/>
            <person name="Noel C.J."/>
            <person name="Swan D.C."/>
            <person name="Goldberg A.V."/>
            <person name="Harris S.R."/>
            <person name="Weinmaier T."/>
            <person name="Markert S."/>
            <person name="Becher D."/>
            <person name="Bernhardt J."/>
            <person name="Dagan T."/>
            <person name="Hacker C."/>
            <person name="Lucocq J.M."/>
            <person name="Schweder T."/>
            <person name="Rattei T."/>
            <person name="Hall N."/>
            <person name="Hirt R.P."/>
            <person name="Embley T.M."/>
        </authorList>
    </citation>
    <scope>NUCLEOTIDE SEQUENCE [LARGE SCALE GENOMIC DNA]</scope>
</reference>
<keyword evidence="2" id="KW-0472">Membrane</keyword>
<feature type="chain" id="PRO_5012926476" evidence="3">
    <location>
        <begin position="16"/>
        <end position="502"/>
    </location>
</feature>
<evidence type="ECO:0000313" key="4">
    <source>
        <dbReference type="EMBL" id="ELQ75089.1"/>
    </source>
</evidence>
<dbReference type="OMA" id="PCPQPCY"/>
<evidence type="ECO:0000313" key="5">
    <source>
        <dbReference type="Proteomes" id="UP000011185"/>
    </source>
</evidence>
<evidence type="ECO:0000256" key="2">
    <source>
        <dbReference type="SAM" id="Phobius"/>
    </source>
</evidence>
<dbReference type="Proteomes" id="UP000011185">
    <property type="component" value="Unassembled WGS sequence"/>
</dbReference>
<dbReference type="AlphaFoldDB" id="L7JUI8"/>
<dbReference type="STRING" id="72359.L7JUI8"/>
<organism evidence="4 5">
    <name type="scientific">Trachipleistophora hominis</name>
    <name type="common">Microsporidian parasite</name>
    <dbReference type="NCBI Taxonomy" id="72359"/>
    <lineage>
        <taxon>Eukaryota</taxon>
        <taxon>Fungi</taxon>
        <taxon>Fungi incertae sedis</taxon>
        <taxon>Microsporidia</taxon>
        <taxon>Pleistophoridae</taxon>
        <taxon>Trachipleistophora</taxon>
    </lineage>
</organism>
<sequence>MQFLLATLLAGLIYGEINFQQSDINEMQPVTDIKVDYFVNGKQKSLDDSCIKVQKCKDSSYDTVISGCRSETSFASSSIIRVKFFAKTDDDPMAPASNTIYSIIYSKDISIVAPQGTTASNELEFEITKATRQFCIKLKQSVYIGVVNVGTTDDPKLEITAPMLKNNPEVEYVLDDLTPPDTVKISTSEGGVEAYKRFQWNNAKKALECCFEHARLRCTPEFRKQLGKLQQYLKCGRERKRWACKVEGCFMSTCRTPRRPGPVCYPEPCPPIPQPCYPAPQPCYPAPQPCYYPPAPQPCYYPPAPQPCYYPPALQPCYPSTSYPSECSSQTSVSIQFLVMLSDNLCRVMDICQQNPTFFAELNTITYPIAHQEYISFIDKKIRGPCNVVPYYAQPQAPIGIVCRSGTYAVDYLTGVNKDFLFACRVLCKPQPKMIAKKEPVRKTTRDRKKKKVEEESSEEEEEEETHNKKKKKLSRGVVIGISCCGGACLIVALCYVGYTLM</sequence>
<accession>L7JUI8</accession>
<keyword evidence="2" id="KW-1133">Transmembrane helix</keyword>
<dbReference type="InParanoid" id="L7JUI8"/>
<dbReference type="EMBL" id="JH993993">
    <property type="protein sequence ID" value="ELQ75089.1"/>
    <property type="molecule type" value="Genomic_DNA"/>
</dbReference>
<keyword evidence="5" id="KW-1185">Reference proteome</keyword>